<evidence type="ECO:0000256" key="2">
    <source>
        <dbReference type="ARBA" id="ARBA00022679"/>
    </source>
</evidence>
<evidence type="ECO:0000313" key="5">
    <source>
        <dbReference type="Proteomes" id="UP000003100"/>
    </source>
</evidence>
<dbReference type="InterPro" id="IPR008278">
    <property type="entry name" value="4-PPantetheinyl_Trfase_dom"/>
</dbReference>
<dbReference type="AlphaFoldDB" id="C0CLZ3"/>
<comment type="caution">
    <text evidence="4">The sequence shown here is derived from an EMBL/GenBank/DDBJ whole genome shotgun (WGS) entry which is preliminary data.</text>
</comment>
<dbReference type="GO" id="GO:0008897">
    <property type="term" value="F:holo-[acyl-carrier-protein] synthase activity"/>
    <property type="evidence" value="ECO:0007669"/>
    <property type="project" value="InterPro"/>
</dbReference>
<gene>
    <name evidence="4" type="ORF">RUMHYD_01868</name>
</gene>
<protein>
    <recommendedName>
        <fullName evidence="3">4'-phosphopantetheinyl transferase domain-containing protein</fullName>
    </recommendedName>
</protein>
<dbReference type="Gene3D" id="3.90.470.20">
    <property type="entry name" value="4'-phosphopantetheinyl transferase domain"/>
    <property type="match status" value="1"/>
</dbReference>
<proteinExistence type="inferred from homology"/>
<evidence type="ECO:0000256" key="1">
    <source>
        <dbReference type="ARBA" id="ARBA00010990"/>
    </source>
</evidence>
<sequence length="183" mass="21250">MKAMIFYTVMPPEYEKKMEHMVGEQLLREALREEYGIRLEYEARSVGEHGKPFISSRPEIHYNISHSGKYVVCVVAPQEVGIDIQIHSAASNIKRILERTVPADLARQILDSPNTEKAFYTQWVLREAYVKWTGEGLSKDLRKINLEEGWYELLQIDSGYSMAVYGAKPMEIGWRQKDIRIQK</sequence>
<dbReference type="PATRIC" id="fig|476272.21.peg.2248"/>
<dbReference type="GO" id="GO:0000287">
    <property type="term" value="F:magnesium ion binding"/>
    <property type="evidence" value="ECO:0007669"/>
    <property type="project" value="InterPro"/>
</dbReference>
<evidence type="ECO:0000313" key="4">
    <source>
        <dbReference type="EMBL" id="EEG49211.1"/>
    </source>
</evidence>
<dbReference type="HOGENOM" id="CLU_057011_6_4_9"/>
<dbReference type="InterPro" id="IPR050559">
    <property type="entry name" value="P-Pant_transferase_sf"/>
</dbReference>
<dbReference type="Pfam" id="PF01648">
    <property type="entry name" value="ACPS"/>
    <property type="match status" value="1"/>
</dbReference>
<comment type="similarity">
    <text evidence="1">Belongs to the P-Pant transferase superfamily. Gsp/Sfp/HetI/AcpT family.</text>
</comment>
<dbReference type="GO" id="GO:0019878">
    <property type="term" value="P:lysine biosynthetic process via aminoadipic acid"/>
    <property type="evidence" value="ECO:0007669"/>
    <property type="project" value="TreeGrafter"/>
</dbReference>
<evidence type="ECO:0000259" key="3">
    <source>
        <dbReference type="Pfam" id="PF01648"/>
    </source>
</evidence>
<feature type="domain" description="4'-phosphopantetheinyl transferase" evidence="3">
    <location>
        <begin position="80"/>
        <end position="148"/>
    </location>
</feature>
<keyword evidence="5" id="KW-1185">Reference proteome</keyword>
<organism evidence="4 5">
    <name type="scientific">Blautia hydrogenotrophica (strain DSM 10507 / JCM 14656 / S5a33)</name>
    <name type="common">Ruminococcus hydrogenotrophicus</name>
    <dbReference type="NCBI Taxonomy" id="476272"/>
    <lineage>
        <taxon>Bacteria</taxon>
        <taxon>Bacillati</taxon>
        <taxon>Bacillota</taxon>
        <taxon>Clostridia</taxon>
        <taxon>Lachnospirales</taxon>
        <taxon>Lachnospiraceae</taxon>
        <taxon>Blautia</taxon>
    </lineage>
</organism>
<reference evidence="4 5" key="2">
    <citation type="submission" date="2009-02" db="EMBL/GenBank/DDBJ databases">
        <title>Draft genome sequence of Blautia hydrogenotrophica DSM 10507 (Ruminococcus hydrogenotrophicus DSM 10507).</title>
        <authorList>
            <person name="Sudarsanam P."/>
            <person name="Ley R."/>
            <person name="Guruge J."/>
            <person name="Turnbaugh P.J."/>
            <person name="Mahowald M."/>
            <person name="Liep D."/>
            <person name="Gordon J."/>
        </authorList>
    </citation>
    <scope>NUCLEOTIDE SEQUENCE [LARGE SCALE GENOMIC DNA]</scope>
    <source>
        <strain evidence="5">DSM 10507 / JCM 14656 / S5a33</strain>
    </source>
</reference>
<dbReference type="PANTHER" id="PTHR12215">
    <property type="entry name" value="PHOSPHOPANTETHEINE TRANSFERASE"/>
    <property type="match status" value="1"/>
</dbReference>
<keyword evidence="2" id="KW-0808">Transferase</keyword>
<dbReference type="SUPFAM" id="SSF56214">
    <property type="entry name" value="4'-phosphopantetheinyl transferase"/>
    <property type="match status" value="2"/>
</dbReference>
<dbReference type="PANTHER" id="PTHR12215:SF10">
    <property type="entry name" value="L-AMINOADIPATE-SEMIALDEHYDE DEHYDROGENASE-PHOSPHOPANTETHEINYL TRANSFERASE"/>
    <property type="match status" value="1"/>
</dbReference>
<dbReference type="InterPro" id="IPR037143">
    <property type="entry name" value="4-PPantetheinyl_Trfase_dom_sf"/>
</dbReference>
<accession>C0CLZ3</accession>
<reference evidence="4 5" key="1">
    <citation type="submission" date="2009-01" db="EMBL/GenBank/DDBJ databases">
        <authorList>
            <person name="Fulton L."/>
            <person name="Clifton S."/>
            <person name="Fulton B."/>
            <person name="Xu J."/>
            <person name="Minx P."/>
            <person name="Pepin K.H."/>
            <person name="Johnson M."/>
            <person name="Bhonagiri V."/>
            <person name="Nash W.E."/>
            <person name="Mardis E.R."/>
            <person name="Wilson R.K."/>
        </authorList>
    </citation>
    <scope>NUCLEOTIDE SEQUENCE [LARGE SCALE GENOMIC DNA]</scope>
    <source>
        <strain evidence="5">DSM 10507 / JCM 14656 / S5a33</strain>
    </source>
</reference>
<dbReference type="GO" id="GO:0005829">
    <property type="term" value="C:cytosol"/>
    <property type="evidence" value="ECO:0007669"/>
    <property type="project" value="TreeGrafter"/>
</dbReference>
<dbReference type="EMBL" id="ACBZ01000098">
    <property type="protein sequence ID" value="EEG49211.1"/>
    <property type="molecule type" value="Genomic_DNA"/>
</dbReference>
<dbReference type="eggNOG" id="COG2091">
    <property type="taxonomic scope" value="Bacteria"/>
</dbReference>
<dbReference type="GeneID" id="86822116"/>
<name>C0CLZ3_BLAHS</name>
<dbReference type="Proteomes" id="UP000003100">
    <property type="component" value="Unassembled WGS sequence"/>
</dbReference>
<dbReference type="RefSeq" id="WP_005948718.1">
    <property type="nucleotide sequence ID" value="NZ_CP136423.1"/>
</dbReference>